<comment type="subcellular location">
    <subcellularLocation>
        <location evidence="1">Cell inner membrane</location>
        <topology evidence="1">Multi-pass membrane protein</topology>
    </subcellularLocation>
</comment>
<dbReference type="GO" id="GO:0005886">
    <property type="term" value="C:plasma membrane"/>
    <property type="evidence" value="ECO:0007669"/>
    <property type="project" value="UniProtKB-SubCell"/>
</dbReference>
<gene>
    <name evidence="13" type="ORF">BJP51_22515</name>
</gene>
<dbReference type="SUPFAM" id="SSF52540">
    <property type="entry name" value="P-loop containing nucleoside triphosphate hydrolases"/>
    <property type="match status" value="1"/>
</dbReference>
<keyword evidence="9 11" id="KW-0472">Membrane</keyword>
<evidence type="ECO:0000256" key="9">
    <source>
        <dbReference type="ARBA" id="ARBA00023136"/>
    </source>
</evidence>
<keyword evidence="5 11" id="KW-0812">Transmembrane</keyword>
<dbReference type="PANTHER" id="PTHR42798">
    <property type="entry name" value="LIPOPROTEIN-RELEASING SYSTEM ATP-BINDING PROTEIN LOLD"/>
    <property type="match status" value="1"/>
</dbReference>
<keyword evidence="3" id="KW-1003">Cell membrane</keyword>
<dbReference type="GO" id="GO:0098796">
    <property type="term" value="C:membrane protein complex"/>
    <property type="evidence" value="ECO:0007669"/>
    <property type="project" value="UniProtKB-ARBA"/>
</dbReference>
<sequence>MKILEVKHVKKSYTLYGKEKVPVLHDVNLSFETGEFVSILGESGCGKSTLMNIIGGMDSDYEGEVLVRGKNLSTMTEKEMDDYRKNNIGFVFQNFNLIPHLSVLENVTVAMQMTDTSEKDRNKRAIDILTEVGLKEHLKKRPNQLSGGQKQRVSIARALANNPDIILADEPTGALDKDTGDQILALLDSIAKRGILVITVTHSQKVADSGTRIVKVEEGRIKDDIQLKDRSLISYDGGEGSSRNLSLFASFKMALQNMKLNAKRNVLVALGGSIGILSVLLMLSLGNGITNYMNDEINSSMDPLLVDITKPSEEAKGMQGPEAMMLPGETFTAADIETIRNIPNVDYVETITSISGKSTMVYADQTVSLTQLTTLTDAFAKETITAGAFPEDKEILLPVKTASKLSGNDSPESLVGKSIHLYINEMDAKHKPVTLEQEVTISGIYESTDPRAQMQPTGYLPAQTLEQMYADKGITIGPIQVNAFATDMKYVNDINAAAVDAGFSGSQSAKIMERITTYVNMATIVLSGIAGISLLVSGIMILVVLYISVVERTKEIGILRAIGARKKDIKRIFFSESALLGVFSGIFAVLFAIVISYVLNIFLDNAFGVKLINLSGYYVLFGIVVSTLISIIAGLMPSSKAAKLDPMESLRYE</sequence>
<evidence type="ECO:0000256" key="6">
    <source>
        <dbReference type="ARBA" id="ARBA00022741"/>
    </source>
</evidence>
<proteinExistence type="inferred from homology"/>
<dbReference type="SMART" id="SM00382">
    <property type="entry name" value="AAA"/>
    <property type="match status" value="1"/>
</dbReference>
<reference evidence="13 14" key="1">
    <citation type="submission" date="2016-10" db="EMBL/GenBank/DDBJ databases">
        <title>Paenibacillus species isolates.</title>
        <authorList>
            <person name="Beno S.M."/>
        </authorList>
    </citation>
    <scope>NUCLEOTIDE SEQUENCE [LARGE SCALE GENOMIC DNA]</scope>
    <source>
        <strain evidence="13 14">FSL H7-0604</strain>
    </source>
</reference>
<organism evidence="13 14">
    <name type="scientific">Paenibacillus odorifer</name>
    <dbReference type="NCBI Taxonomy" id="189426"/>
    <lineage>
        <taxon>Bacteria</taxon>
        <taxon>Bacillati</taxon>
        <taxon>Bacillota</taxon>
        <taxon>Bacilli</taxon>
        <taxon>Bacillales</taxon>
        <taxon>Paenibacillaceae</taxon>
        <taxon>Paenibacillus</taxon>
    </lineage>
</organism>
<evidence type="ECO:0000256" key="10">
    <source>
        <dbReference type="ARBA" id="ARBA00038388"/>
    </source>
</evidence>
<dbReference type="InterPro" id="IPR003838">
    <property type="entry name" value="ABC3_permease_C"/>
</dbReference>
<dbReference type="RefSeq" id="WP_036680322.1">
    <property type="nucleotide sequence ID" value="NZ_MKQP01000029.1"/>
</dbReference>
<dbReference type="GO" id="GO:0016887">
    <property type="term" value="F:ATP hydrolysis activity"/>
    <property type="evidence" value="ECO:0007669"/>
    <property type="project" value="InterPro"/>
</dbReference>
<feature type="transmembrane region" description="Helical" evidence="11">
    <location>
        <begin position="571"/>
        <end position="597"/>
    </location>
</feature>
<dbReference type="GO" id="GO:0005524">
    <property type="term" value="F:ATP binding"/>
    <property type="evidence" value="ECO:0007669"/>
    <property type="project" value="UniProtKB-KW"/>
</dbReference>
<accession>A0A1R0X5R3</accession>
<keyword evidence="7 13" id="KW-0067">ATP-binding</keyword>
<dbReference type="InterPro" id="IPR003439">
    <property type="entry name" value="ABC_transporter-like_ATP-bd"/>
</dbReference>
<dbReference type="FunFam" id="3.40.50.300:FF:000032">
    <property type="entry name" value="Export ABC transporter ATP-binding protein"/>
    <property type="match status" value="1"/>
</dbReference>
<keyword evidence="8 11" id="KW-1133">Transmembrane helix</keyword>
<dbReference type="PANTHER" id="PTHR42798:SF2">
    <property type="entry name" value="ABC TRANSPORTER ATP-BINDING PROTEIN MG467-RELATED"/>
    <property type="match status" value="1"/>
</dbReference>
<evidence type="ECO:0000256" key="8">
    <source>
        <dbReference type="ARBA" id="ARBA00022989"/>
    </source>
</evidence>
<dbReference type="Pfam" id="PF00005">
    <property type="entry name" value="ABC_tran"/>
    <property type="match status" value="1"/>
</dbReference>
<dbReference type="Pfam" id="PF02687">
    <property type="entry name" value="FtsX"/>
    <property type="match status" value="1"/>
</dbReference>
<evidence type="ECO:0000256" key="1">
    <source>
        <dbReference type="ARBA" id="ARBA00004429"/>
    </source>
</evidence>
<evidence type="ECO:0000313" key="13">
    <source>
        <dbReference type="EMBL" id="OMD29684.1"/>
    </source>
</evidence>
<feature type="transmembrane region" description="Helical" evidence="11">
    <location>
        <begin position="524"/>
        <end position="550"/>
    </location>
</feature>
<protein>
    <submittedName>
        <fullName evidence="13">Macrolide ABC transporter ATP-binding protein/permease</fullName>
    </submittedName>
</protein>
<dbReference type="EMBL" id="MKQP01000029">
    <property type="protein sequence ID" value="OMD29684.1"/>
    <property type="molecule type" value="Genomic_DNA"/>
</dbReference>
<evidence type="ECO:0000256" key="2">
    <source>
        <dbReference type="ARBA" id="ARBA00022448"/>
    </source>
</evidence>
<dbReference type="PROSITE" id="PS50893">
    <property type="entry name" value="ABC_TRANSPORTER_2"/>
    <property type="match status" value="1"/>
</dbReference>
<feature type="domain" description="ABC transporter" evidence="12">
    <location>
        <begin position="4"/>
        <end position="243"/>
    </location>
</feature>
<keyword evidence="6" id="KW-0547">Nucleotide-binding</keyword>
<dbReference type="Proteomes" id="UP000187465">
    <property type="component" value="Unassembled WGS sequence"/>
</dbReference>
<feature type="transmembrane region" description="Helical" evidence="11">
    <location>
        <begin position="266"/>
        <end position="285"/>
    </location>
</feature>
<evidence type="ECO:0000313" key="14">
    <source>
        <dbReference type="Proteomes" id="UP000187465"/>
    </source>
</evidence>
<name>A0A1R0X5R3_9BACL</name>
<dbReference type="InterPro" id="IPR027417">
    <property type="entry name" value="P-loop_NTPase"/>
</dbReference>
<dbReference type="GO" id="GO:0022857">
    <property type="term" value="F:transmembrane transporter activity"/>
    <property type="evidence" value="ECO:0007669"/>
    <property type="project" value="UniProtKB-ARBA"/>
</dbReference>
<evidence type="ECO:0000256" key="3">
    <source>
        <dbReference type="ARBA" id="ARBA00022475"/>
    </source>
</evidence>
<evidence type="ECO:0000256" key="11">
    <source>
        <dbReference type="SAM" id="Phobius"/>
    </source>
</evidence>
<keyword evidence="4" id="KW-0997">Cell inner membrane</keyword>
<keyword evidence="2" id="KW-0813">Transport</keyword>
<dbReference type="InterPro" id="IPR003593">
    <property type="entry name" value="AAA+_ATPase"/>
</dbReference>
<evidence type="ECO:0000256" key="7">
    <source>
        <dbReference type="ARBA" id="ARBA00022840"/>
    </source>
</evidence>
<evidence type="ECO:0000259" key="12">
    <source>
        <dbReference type="PROSITE" id="PS50893"/>
    </source>
</evidence>
<dbReference type="InterPro" id="IPR017911">
    <property type="entry name" value="MacB-like_ATP-bd"/>
</dbReference>
<comment type="caution">
    <text evidence="13">The sequence shown here is derived from an EMBL/GenBank/DDBJ whole genome shotgun (WGS) entry which is preliminary data.</text>
</comment>
<feature type="transmembrane region" description="Helical" evidence="11">
    <location>
        <begin position="617"/>
        <end position="637"/>
    </location>
</feature>
<dbReference type="AlphaFoldDB" id="A0A1R0X5R3"/>
<dbReference type="InterPro" id="IPR017871">
    <property type="entry name" value="ABC_transporter-like_CS"/>
</dbReference>
<dbReference type="PROSITE" id="PS00211">
    <property type="entry name" value="ABC_TRANSPORTER_1"/>
    <property type="match status" value="1"/>
</dbReference>
<evidence type="ECO:0000256" key="5">
    <source>
        <dbReference type="ARBA" id="ARBA00022692"/>
    </source>
</evidence>
<dbReference type="CDD" id="cd03255">
    <property type="entry name" value="ABC_MJ0796_LolCDE_FtsE"/>
    <property type="match status" value="1"/>
</dbReference>
<dbReference type="Pfam" id="PF12704">
    <property type="entry name" value="MacB_PCD"/>
    <property type="match status" value="1"/>
</dbReference>
<dbReference type="InterPro" id="IPR025857">
    <property type="entry name" value="MacB_PCD"/>
</dbReference>
<comment type="similarity">
    <text evidence="10">Belongs to the ABC transporter superfamily. Macrolide exporter (TC 3.A.1.122) family.</text>
</comment>
<dbReference type="Gene3D" id="3.40.50.300">
    <property type="entry name" value="P-loop containing nucleotide triphosphate hydrolases"/>
    <property type="match status" value="1"/>
</dbReference>
<evidence type="ECO:0000256" key="4">
    <source>
        <dbReference type="ARBA" id="ARBA00022519"/>
    </source>
</evidence>